<comment type="catalytic activity">
    <reaction evidence="6">
        <text>N-acetyl-alpha-D-glucosamine 1-phosphate + UTP + H(+) = UDP-N-acetyl-alpha-D-glucosamine + diphosphate</text>
        <dbReference type="Rhea" id="RHEA:13509"/>
        <dbReference type="ChEBI" id="CHEBI:15378"/>
        <dbReference type="ChEBI" id="CHEBI:33019"/>
        <dbReference type="ChEBI" id="CHEBI:46398"/>
        <dbReference type="ChEBI" id="CHEBI:57705"/>
        <dbReference type="ChEBI" id="CHEBI:57776"/>
        <dbReference type="EC" id="2.7.7.23"/>
    </reaction>
</comment>
<dbReference type="Proteomes" id="UP000051952">
    <property type="component" value="Unassembled WGS sequence"/>
</dbReference>
<dbReference type="OrthoDB" id="532420at2759"/>
<keyword evidence="8" id="KW-1185">Reference proteome</keyword>
<dbReference type="OMA" id="EREXYIM"/>
<dbReference type="EMBL" id="CYKH01000514">
    <property type="protein sequence ID" value="CUG04160.1"/>
    <property type="molecule type" value="Genomic_DNA"/>
</dbReference>
<reference evidence="8" key="1">
    <citation type="submission" date="2015-09" db="EMBL/GenBank/DDBJ databases">
        <authorList>
            <consortium name="Pathogen Informatics"/>
        </authorList>
    </citation>
    <scope>NUCLEOTIDE SEQUENCE [LARGE SCALE GENOMIC DNA]</scope>
    <source>
        <strain evidence="8">Lake Konstanz</strain>
    </source>
</reference>
<evidence type="ECO:0000256" key="6">
    <source>
        <dbReference type="ARBA" id="ARBA00048493"/>
    </source>
</evidence>
<dbReference type="InterPro" id="IPR029044">
    <property type="entry name" value="Nucleotide-diphossugar_trans"/>
</dbReference>
<dbReference type="Gene3D" id="3.90.550.10">
    <property type="entry name" value="Spore Coat Polysaccharide Biosynthesis Protein SpsA, Chain A"/>
    <property type="match status" value="1"/>
</dbReference>
<dbReference type="PANTHER" id="PTHR11952">
    <property type="entry name" value="UDP- GLUCOSE PYROPHOSPHORYLASE"/>
    <property type="match status" value="1"/>
</dbReference>
<gene>
    <name evidence="7" type="ORF">BSAL_70450</name>
</gene>
<evidence type="ECO:0000313" key="7">
    <source>
        <dbReference type="EMBL" id="CUG04160.1"/>
    </source>
</evidence>
<comment type="similarity">
    <text evidence="2">Belongs to the UDPGP type 1 family.</text>
</comment>
<evidence type="ECO:0000256" key="1">
    <source>
        <dbReference type="ARBA" id="ARBA00005208"/>
    </source>
</evidence>
<evidence type="ECO:0000256" key="4">
    <source>
        <dbReference type="ARBA" id="ARBA00022679"/>
    </source>
</evidence>
<evidence type="ECO:0000256" key="2">
    <source>
        <dbReference type="ARBA" id="ARBA00010401"/>
    </source>
</evidence>
<comment type="pathway">
    <text evidence="1">Nucleotide-sugar biosynthesis; UDP-N-acetyl-alpha-D-glucosamine biosynthesis; UDP-N-acetyl-alpha-D-glucosamine from N-acetyl-alpha-D-glucosamine 1-phosphate: step 1/1.</text>
</comment>
<proteinExistence type="inferred from homology"/>
<dbReference type="CDD" id="cd04193">
    <property type="entry name" value="UDPGlcNAc_PPase"/>
    <property type="match status" value="1"/>
</dbReference>
<dbReference type="EC" id="2.7.7.23" evidence="3"/>
<evidence type="ECO:0000256" key="3">
    <source>
        <dbReference type="ARBA" id="ARBA00012457"/>
    </source>
</evidence>
<organism evidence="7 8">
    <name type="scientific">Bodo saltans</name>
    <name type="common">Flagellated protozoan</name>
    <dbReference type="NCBI Taxonomy" id="75058"/>
    <lineage>
        <taxon>Eukaryota</taxon>
        <taxon>Discoba</taxon>
        <taxon>Euglenozoa</taxon>
        <taxon>Kinetoplastea</taxon>
        <taxon>Metakinetoplastina</taxon>
        <taxon>Eubodonida</taxon>
        <taxon>Bodonidae</taxon>
        <taxon>Bodo</taxon>
    </lineage>
</organism>
<accession>A0A0S4IVW9</accession>
<evidence type="ECO:0000313" key="8">
    <source>
        <dbReference type="Proteomes" id="UP000051952"/>
    </source>
</evidence>
<dbReference type="AlphaFoldDB" id="A0A0S4IVW9"/>
<dbReference type="InterPro" id="IPR002618">
    <property type="entry name" value="UDPGP_fam"/>
</dbReference>
<keyword evidence="4" id="KW-0808">Transferase</keyword>
<dbReference type="InterPro" id="IPR039741">
    <property type="entry name" value="UDP-sugar_pyrophosphorylase"/>
</dbReference>
<sequence length="485" mass="52264">MSLKSDLVALLTPSGQQHIVDNFDALGHDEQQSLSEQVREVAPVLEHYNRIFVASMAALNPSGNSSSDVEPPHDADVAHFTEASFAADSTRASVANAMRHDGLASIAAGAVAVLVLAGGSGTRLGQTFPKGMLVCPDLLQQKSLFQLHCEKILRLEKIAGCTDTIPLLLMTSPQTDKATRAFFKEHHYFGMSERNVIFFVQSAMPCYTRDGKILMETPSRIASAPGGNGGIYEALQKSGALGEICSRGVKYVQVVTVDNMLVKLGDPLMVGYAIAEKADVVVKSTPKVSDKEAVGVFARRLGKWGVVEYTEIGDVRAAARRDDGARLYDAANIAIHLLHVDFLHRAAEEMRTYEYYHAALKNIPTHTGSVAGVKLEAFIFDIFEFASQFRILQVDRSSEFSPIKNADDATQTKPDTPFTAVRDLHALHTKWVRASTNANSTATFEVCPSVSYDGEGLEGAVIAGAVSEAAQSGAGIVLIKPPSNL</sequence>
<protein>
    <recommendedName>
        <fullName evidence="3">UDP-N-acetylglucosamine diphosphorylase</fullName>
        <ecNumber evidence="3">2.7.7.23</ecNumber>
    </recommendedName>
</protein>
<dbReference type="GO" id="GO:0003977">
    <property type="term" value="F:UDP-N-acetylglucosamine diphosphorylase activity"/>
    <property type="evidence" value="ECO:0007669"/>
    <property type="project" value="UniProtKB-EC"/>
</dbReference>
<dbReference type="PANTHER" id="PTHR11952:SF2">
    <property type="entry name" value="LD24639P"/>
    <property type="match status" value="1"/>
</dbReference>
<dbReference type="GO" id="GO:0006048">
    <property type="term" value="P:UDP-N-acetylglucosamine biosynthetic process"/>
    <property type="evidence" value="ECO:0007669"/>
    <property type="project" value="TreeGrafter"/>
</dbReference>
<keyword evidence="5" id="KW-0548">Nucleotidyltransferase</keyword>
<dbReference type="Pfam" id="PF01704">
    <property type="entry name" value="UDPGP"/>
    <property type="match status" value="1"/>
</dbReference>
<evidence type="ECO:0000256" key="5">
    <source>
        <dbReference type="ARBA" id="ARBA00022695"/>
    </source>
</evidence>
<name>A0A0S4IVW9_BODSA</name>
<dbReference type="VEuPathDB" id="TriTrypDB:BSAL_70450"/>
<dbReference type="SUPFAM" id="SSF53448">
    <property type="entry name" value="Nucleotide-diphospho-sugar transferases"/>
    <property type="match status" value="1"/>
</dbReference>